<dbReference type="GO" id="GO:0005524">
    <property type="term" value="F:ATP binding"/>
    <property type="evidence" value="ECO:0007669"/>
    <property type="project" value="TreeGrafter"/>
</dbReference>
<dbReference type="RefSeq" id="WP_092121102.1">
    <property type="nucleotide sequence ID" value="NZ_FMXO01000011.1"/>
</dbReference>
<reference evidence="2 3" key="1">
    <citation type="submission" date="2016-10" db="EMBL/GenBank/DDBJ databases">
        <authorList>
            <person name="de Groot N.N."/>
        </authorList>
    </citation>
    <scope>NUCLEOTIDE SEQUENCE [LARGE SCALE GENOMIC DNA]</scope>
    <source>
        <strain evidence="2 3">ASO4-2</strain>
    </source>
</reference>
<dbReference type="GO" id="GO:0005829">
    <property type="term" value="C:cytosol"/>
    <property type="evidence" value="ECO:0007669"/>
    <property type="project" value="TreeGrafter"/>
</dbReference>
<comment type="similarity">
    <text evidence="1">Belongs to the P(II) protein family.</text>
</comment>
<keyword evidence="3" id="KW-1185">Reference proteome</keyword>
<gene>
    <name evidence="2" type="ORF">SAMN05660653_02080</name>
</gene>
<dbReference type="GO" id="GO:0006808">
    <property type="term" value="P:regulation of nitrogen utilization"/>
    <property type="evidence" value="ECO:0007669"/>
    <property type="project" value="InterPro"/>
</dbReference>
<evidence type="ECO:0000313" key="3">
    <source>
        <dbReference type="Proteomes" id="UP000198771"/>
    </source>
</evidence>
<name>A0A1G6DDM0_9BACT</name>
<dbReference type="PROSITE" id="PS00638">
    <property type="entry name" value="PII_GLNB_CTER"/>
    <property type="match status" value="1"/>
</dbReference>
<dbReference type="Proteomes" id="UP000198771">
    <property type="component" value="Unassembled WGS sequence"/>
</dbReference>
<dbReference type="OrthoDB" id="9802729at2"/>
<dbReference type="PRINTS" id="PR00340">
    <property type="entry name" value="PIIGLNB"/>
</dbReference>
<dbReference type="SMART" id="SM00938">
    <property type="entry name" value="P-II"/>
    <property type="match status" value="1"/>
</dbReference>
<dbReference type="GO" id="GO:0030234">
    <property type="term" value="F:enzyme regulator activity"/>
    <property type="evidence" value="ECO:0007669"/>
    <property type="project" value="InterPro"/>
</dbReference>
<dbReference type="PROSITE" id="PS51343">
    <property type="entry name" value="PII_GLNB_DOM"/>
    <property type="match status" value="1"/>
</dbReference>
<dbReference type="InterPro" id="IPR017918">
    <property type="entry name" value="N-reg_PII_CS"/>
</dbReference>
<proteinExistence type="inferred from homology"/>
<dbReference type="InterPro" id="IPR015867">
    <property type="entry name" value="N-reg_PII/ATP_PRibTrfase_C"/>
</dbReference>
<dbReference type="EMBL" id="FMXO01000011">
    <property type="protein sequence ID" value="SDB43209.1"/>
    <property type="molecule type" value="Genomic_DNA"/>
</dbReference>
<protein>
    <submittedName>
        <fullName evidence="2">Nitrogen regulatory protein P-II family</fullName>
    </submittedName>
</protein>
<dbReference type="STRING" id="617002.SAMN05660653_02080"/>
<accession>A0A1G6DDM0</accession>
<dbReference type="PANTHER" id="PTHR30115">
    <property type="entry name" value="NITROGEN REGULATORY PROTEIN P-II"/>
    <property type="match status" value="1"/>
</dbReference>
<dbReference type="SUPFAM" id="SSF54913">
    <property type="entry name" value="GlnB-like"/>
    <property type="match status" value="1"/>
</dbReference>
<dbReference type="AlphaFoldDB" id="A0A1G6DDM0"/>
<sequence>MKEITAVIRMNMVNKTKEALAEAGVPAFFALEAQGRGKGLINSALLQGAAKGYEEAAELLGEKGRLYPKRVFTVVVEDTQVEDVVTTIMEVNRTGKPGDGKIFVAPVFDSVRVRTGERGAKSID</sequence>
<dbReference type="InterPro" id="IPR011322">
    <property type="entry name" value="N-reg_PII-like_a/b"/>
</dbReference>
<dbReference type="InterPro" id="IPR002187">
    <property type="entry name" value="N-reg_PII"/>
</dbReference>
<dbReference type="Gene3D" id="3.30.70.120">
    <property type="match status" value="1"/>
</dbReference>
<evidence type="ECO:0000256" key="1">
    <source>
        <dbReference type="RuleBase" id="RU003936"/>
    </source>
</evidence>
<evidence type="ECO:0000313" key="2">
    <source>
        <dbReference type="EMBL" id="SDB43209.1"/>
    </source>
</evidence>
<organism evidence="2 3">
    <name type="scientific">Desulfonatronum thiosulfatophilum</name>
    <dbReference type="NCBI Taxonomy" id="617002"/>
    <lineage>
        <taxon>Bacteria</taxon>
        <taxon>Pseudomonadati</taxon>
        <taxon>Thermodesulfobacteriota</taxon>
        <taxon>Desulfovibrionia</taxon>
        <taxon>Desulfovibrionales</taxon>
        <taxon>Desulfonatronaceae</taxon>
        <taxon>Desulfonatronum</taxon>
    </lineage>
</organism>
<dbReference type="Pfam" id="PF00543">
    <property type="entry name" value="P-II"/>
    <property type="match status" value="1"/>
</dbReference>
<dbReference type="PANTHER" id="PTHR30115:SF11">
    <property type="entry name" value="NITROGEN REGULATORY PROTEIN P-II HOMOLOG"/>
    <property type="match status" value="1"/>
</dbReference>